<dbReference type="GeneID" id="26009722"/>
<evidence type="ECO:0000313" key="11">
    <source>
        <dbReference type="EMBL" id="ALG81262.1"/>
    </source>
</evidence>
<dbReference type="EMBL" id="CP011564">
    <property type="protein sequence ID" value="ALG81262.1"/>
    <property type="molecule type" value="Genomic_DNA"/>
</dbReference>
<evidence type="ECO:0000256" key="4">
    <source>
        <dbReference type="ARBA" id="ARBA00022490"/>
    </source>
</evidence>
<dbReference type="GO" id="GO:0004719">
    <property type="term" value="F:protein-L-isoaspartate (D-aspartate) O-methyltransferase activity"/>
    <property type="evidence" value="ECO:0007669"/>
    <property type="project" value="UniProtKB-EC"/>
</dbReference>
<evidence type="ECO:0000256" key="2">
    <source>
        <dbReference type="ARBA" id="ARBA00005369"/>
    </source>
</evidence>
<name>A0A0F7P9H8_9EURY</name>
<dbReference type="Proteomes" id="UP000069906">
    <property type="component" value="Chromosome"/>
</dbReference>
<gene>
    <name evidence="10" type="primary">pimT1</name>
    <name evidence="11" type="ORF">HLASA_0353</name>
    <name evidence="10" type="ORF">HLASF_0354</name>
</gene>
<dbReference type="KEGG" id="hsf:HLASA_0353"/>
<accession>A0A0F7P9H8</accession>
<dbReference type="InterPro" id="IPR029063">
    <property type="entry name" value="SAM-dependent_MTases_sf"/>
</dbReference>
<dbReference type="OrthoDB" id="194891at2157"/>
<evidence type="ECO:0000256" key="5">
    <source>
        <dbReference type="ARBA" id="ARBA00022603"/>
    </source>
</evidence>
<comment type="function">
    <text evidence="8">Catalyzes the methyl esterification of L-isoaspartyl residues in peptides and proteins that result from spontaneous decomposition of normal L-aspartyl and L-asparaginyl residues. It plays a role in the repair and/or degradation of damaged proteins.</text>
</comment>
<dbReference type="InterPro" id="IPR000682">
    <property type="entry name" value="PCMT"/>
</dbReference>
<dbReference type="Gene3D" id="3.40.50.150">
    <property type="entry name" value="Vaccinia Virus protein VP39"/>
    <property type="match status" value="1"/>
</dbReference>
<evidence type="ECO:0000313" key="10">
    <source>
        <dbReference type="EMBL" id="AKH96860.1"/>
    </source>
</evidence>
<dbReference type="Pfam" id="PF01135">
    <property type="entry name" value="PCMT"/>
    <property type="match status" value="1"/>
</dbReference>
<dbReference type="SUPFAM" id="SSF53335">
    <property type="entry name" value="S-adenosyl-L-methionine-dependent methyltransferases"/>
    <property type="match status" value="1"/>
</dbReference>
<sequence>MDFAALRDSMVASLQHDTKGVVEAEPVGRAMRSVPRHAFLDEGHRSYMDQAFEHRGTTVLAPSMAGRLLESLAIESDDSVLVVGAGVGYTVAVLAEIVGPKRVHAVDITRSLVIDARRNLHNAGYDAVLVDCRDGASGLPEYAPYDRILVEAAAVRPPDALVRQLAPGGRLVMPTGTGDQRLLAFEAGRAVRDFGDVGFAPLLVEGEQADAIERNRTRREDVERASKAAERRRGWEREWIDWESQDY</sequence>
<evidence type="ECO:0000256" key="8">
    <source>
        <dbReference type="ARBA" id="ARBA00025330"/>
    </source>
</evidence>
<dbReference type="PATRIC" id="fig|1604004.4.peg.373"/>
<evidence type="ECO:0000256" key="3">
    <source>
        <dbReference type="ARBA" id="ARBA00011890"/>
    </source>
</evidence>
<dbReference type="CDD" id="cd02440">
    <property type="entry name" value="AdoMet_MTases"/>
    <property type="match status" value="1"/>
</dbReference>
<reference evidence="11 12" key="3">
    <citation type="journal article" date="2016" name="Stand. Genomic Sci.">
        <title>Complete genome sequence of 'Halanaeroarchaeum sulfurireducens' M27-SA2, a sulfur-reducing and acetate-oxidizing haloarchaeon from the deep-sea hypersaline anoxic lake Medee.</title>
        <authorList>
            <person name="Messina E."/>
            <person name="Sorokin D.Y."/>
            <person name="Kublanov I.V."/>
            <person name="Toshchakov S."/>
            <person name="Lopatina A."/>
            <person name="Arcadi E."/>
            <person name="Smedile F."/>
            <person name="La Spada G."/>
            <person name="La Cono V."/>
            <person name="Yakimov M.M."/>
        </authorList>
    </citation>
    <scope>NUCLEOTIDE SEQUENCE [LARGE SCALE GENOMIC DNA]</scope>
    <source>
        <strain evidence="11 12">M27-SA2</strain>
    </source>
</reference>
<evidence type="ECO:0000256" key="7">
    <source>
        <dbReference type="ARBA" id="ARBA00022691"/>
    </source>
</evidence>
<comment type="subcellular location">
    <subcellularLocation>
        <location evidence="1">Cytoplasm</location>
    </subcellularLocation>
</comment>
<dbReference type="KEGG" id="hsu:HLASF_0354"/>
<keyword evidence="5 10" id="KW-0489">Methyltransferase</keyword>
<evidence type="ECO:0000256" key="1">
    <source>
        <dbReference type="ARBA" id="ARBA00004496"/>
    </source>
</evidence>
<evidence type="ECO:0000256" key="6">
    <source>
        <dbReference type="ARBA" id="ARBA00022679"/>
    </source>
</evidence>
<comment type="similarity">
    <text evidence="2">Belongs to the methyltransferase superfamily. L-isoaspartyl/D-aspartyl protein methyltransferase family.</text>
</comment>
<evidence type="ECO:0000256" key="9">
    <source>
        <dbReference type="ARBA" id="ARBA00029295"/>
    </source>
</evidence>
<reference evidence="12" key="2">
    <citation type="submission" date="2015-05" db="EMBL/GenBank/DDBJ databases">
        <title>Complete genome sequence of Halanaeroarchaeum sulfurireducens type strain M27-SA2, a sulfate-reducer haloarchaeon from marine anoxic lake Medee.</title>
        <authorList>
            <person name="Messina E."/>
            <person name="Kublanov I.V."/>
            <person name="Toshchakov S."/>
            <person name="Arcadi E."/>
            <person name="La Spada G."/>
            <person name="La Cono V."/>
            <person name="Yakimov M.M."/>
        </authorList>
    </citation>
    <scope>NUCLEOTIDE SEQUENCE [LARGE SCALE GENOMIC DNA]</scope>
    <source>
        <strain evidence="12">M27-SA2</strain>
    </source>
</reference>
<dbReference type="PANTHER" id="PTHR11579">
    <property type="entry name" value="PROTEIN-L-ISOASPARTATE O-METHYLTRANSFERASE"/>
    <property type="match status" value="1"/>
</dbReference>
<dbReference type="RefSeq" id="WP_050047685.1">
    <property type="nucleotide sequence ID" value="NZ_CP008874.1"/>
</dbReference>
<dbReference type="GO" id="GO:0032259">
    <property type="term" value="P:methylation"/>
    <property type="evidence" value="ECO:0007669"/>
    <property type="project" value="UniProtKB-KW"/>
</dbReference>
<dbReference type="Proteomes" id="UP000060390">
    <property type="component" value="Chromosome"/>
</dbReference>
<evidence type="ECO:0000313" key="13">
    <source>
        <dbReference type="Proteomes" id="UP000069906"/>
    </source>
</evidence>
<comment type="catalytic activity">
    <reaction evidence="9">
        <text>[protein]-L-isoaspartate + S-adenosyl-L-methionine = [protein]-L-isoaspartate alpha-methyl ester + S-adenosyl-L-homocysteine</text>
        <dbReference type="Rhea" id="RHEA:12705"/>
        <dbReference type="Rhea" id="RHEA-COMP:12143"/>
        <dbReference type="Rhea" id="RHEA-COMP:12144"/>
        <dbReference type="ChEBI" id="CHEBI:57856"/>
        <dbReference type="ChEBI" id="CHEBI:59789"/>
        <dbReference type="ChEBI" id="CHEBI:90596"/>
        <dbReference type="ChEBI" id="CHEBI:90598"/>
        <dbReference type="EC" id="2.1.1.77"/>
    </reaction>
</comment>
<protein>
    <recommendedName>
        <fullName evidence="3">protein-L-isoaspartate(D-aspartate) O-methyltransferase</fullName>
        <ecNumber evidence="3">2.1.1.77</ecNumber>
    </recommendedName>
</protein>
<keyword evidence="13" id="KW-1185">Reference proteome</keyword>
<keyword evidence="4" id="KW-0963">Cytoplasm</keyword>
<proteinExistence type="inferred from homology"/>
<dbReference type="GO" id="GO:0005737">
    <property type="term" value="C:cytoplasm"/>
    <property type="evidence" value="ECO:0007669"/>
    <property type="project" value="UniProtKB-SubCell"/>
</dbReference>
<keyword evidence="6 10" id="KW-0808">Transferase</keyword>
<evidence type="ECO:0000313" key="12">
    <source>
        <dbReference type="Proteomes" id="UP000060390"/>
    </source>
</evidence>
<organism evidence="10 13">
    <name type="scientific">Halanaeroarchaeum sulfurireducens</name>
    <dbReference type="NCBI Taxonomy" id="1604004"/>
    <lineage>
        <taxon>Archaea</taxon>
        <taxon>Methanobacteriati</taxon>
        <taxon>Methanobacteriota</taxon>
        <taxon>Stenosarchaea group</taxon>
        <taxon>Halobacteria</taxon>
        <taxon>Halobacteriales</taxon>
        <taxon>Halobacteriaceae</taxon>
        <taxon>Halanaeroarchaeum</taxon>
    </lineage>
</organism>
<reference evidence="10 13" key="1">
    <citation type="journal article" date="2015" name="ISME J.">
        <title>Elemental sulfur and acetate can support life of a novel strictly anaerobic haloarchaeon.</title>
        <authorList>
            <person name="Sorokin D.Y."/>
            <person name="Kublanov I.V."/>
            <person name="Gavrilov S.N."/>
            <person name="Rojo D."/>
            <person name="Roman P."/>
            <person name="Golyshin P.N."/>
            <person name="Slepak V.Z."/>
            <person name="Smedile F."/>
            <person name="Ferrer M."/>
            <person name="Messina E."/>
            <person name="La Cono V."/>
            <person name="Yakimov M.M."/>
        </authorList>
    </citation>
    <scope>NUCLEOTIDE SEQUENCE [LARGE SCALE GENOMIC DNA]</scope>
    <source>
        <strain evidence="10 13">HSR2</strain>
    </source>
</reference>
<dbReference type="STRING" id="1604004.HLASA_0353"/>
<dbReference type="EC" id="2.1.1.77" evidence="3"/>
<dbReference type="HOGENOM" id="CLU_055432_2_0_2"/>
<dbReference type="PANTHER" id="PTHR11579:SF0">
    <property type="entry name" value="PROTEIN-L-ISOASPARTATE(D-ASPARTATE) O-METHYLTRANSFERASE"/>
    <property type="match status" value="1"/>
</dbReference>
<dbReference type="AlphaFoldDB" id="A0A0F7P9H8"/>
<keyword evidence="7" id="KW-0949">S-adenosyl-L-methionine</keyword>
<dbReference type="EMBL" id="CP008874">
    <property type="protein sequence ID" value="AKH96860.1"/>
    <property type="molecule type" value="Genomic_DNA"/>
</dbReference>